<evidence type="ECO:0000256" key="1">
    <source>
        <dbReference type="ARBA" id="ARBA00008779"/>
    </source>
</evidence>
<dbReference type="SUPFAM" id="SSF53649">
    <property type="entry name" value="Alkaline phosphatase-like"/>
    <property type="match status" value="1"/>
</dbReference>
<evidence type="ECO:0000256" key="2">
    <source>
        <dbReference type="SAM" id="SignalP"/>
    </source>
</evidence>
<feature type="chain" id="PRO_5027915027" description="Sulfatase N-terminal domain-containing protein" evidence="2">
    <location>
        <begin position="24"/>
        <end position="426"/>
    </location>
</feature>
<dbReference type="InterPro" id="IPR000917">
    <property type="entry name" value="Sulfatase_N"/>
</dbReference>
<evidence type="ECO:0000313" key="4">
    <source>
        <dbReference type="EMBL" id="HHL43846.1"/>
    </source>
</evidence>
<sequence length="426" mass="48459">MMKVFRFCIYTLIFSLSACTDTAKTSPETHVAPHIVILIADDLGLKRAPCYAQNSPMRFLSRQCDKAVVFERAYTHPYCTASRAAMMTARHTFRHGAGDVRAEATKLPLTETTLPEALKQGGAKNYRFSAFGKWHLADDGNGDVNNPNLQGFDNFEGNPRQHHTYSYFNYDWYKNGTFVGNIPTYKTTKITDTIIDDFKSHAGQGPQFYWTGFVSPHMPYHTPPENLHHHTELPKGFIWQPVRKRPPNTDEFTINKRDPRLDPYFMAMLEALDHEIERLVTHLSAQSDRPIVFVFLGDNGTSAEVYPGDRSIGYRAKTQLYDGGTRIPFMIWSTDNQAVGFRRGRVKAMVHLVDLLPTIADITHAKPIYPKAIDGQSFYKVLTSSIEPTQHTRDYIYLELGNLAKLPFSYGAVNRDGLKLILREKQ</sequence>
<gene>
    <name evidence="4" type="ORF">ENJ42_09520</name>
</gene>
<dbReference type="PANTHER" id="PTHR42693">
    <property type="entry name" value="ARYLSULFATASE FAMILY MEMBER"/>
    <property type="match status" value="1"/>
</dbReference>
<name>A0A7C5R522_9PROT</name>
<dbReference type="InterPro" id="IPR050738">
    <property type="entry name" value="Sulfatase"/>
</dbReference>
<accession>A0A7C5R522</accession>
<organism evidence="4">
    <name type="scientific">Hellea balneolensis</name>
    <dbReference type="NCBI Taxonomy" id="287478"/>
    <lineage>
        <taxon>Bacteria</taxon>
        <taxon>Pseudomonadati</taxon>
        <taxon>Pseudomonadota</taxon>
        <taxon>Alphaproteobacteria</taxon>
        <taxon>Maricaulales</taxon>
        <taxon>Robiginitomaculaceae</taxon>
        <taxon>Hellea</taxon>
    </lineage>
</organism>
<dbReference type="InterPro" id="IPR017850">
    <property type="entry name" value="Alkaline_phosphatase_core_sf"/>
</dbReference>
<proteinExistence type="inferred from homology"/>
<keyword evidence="2" id="KW-0732">Signal</keyword>
<feature type="signal peptide" evidence="2">
    <location>
        <begin position="1"/>
        <end position="23"/>
    </location>
</feature>
<dbReference type="Pfam" id="PF00884">
    <property type="entry name" value="Sulfatase"/>
    <property type="match status" value="1"/>
</dbReference>
<dbReference type="PROSITE" id="PS51257">
    <property type="entry name" value="PROKAR_LIPOPROTEIN"/>
    <property type="match status" value="1"/>
</dbReference>
<dbReference type="PANTHER" id="PTHR42693:SF33">
    <property type="entry name" value="ARYLSULFATASE"/>
    <property type="match status" value="1"/>
</dbReference>
<protein>
    <recommendedName>
        <fullName evidence="3">Sulfatase N-terminal domain-containing protein</fullName>
    </recommendedName>
</protein>
<dbReference type="Proteomes" id="UP000885830">
    <property type="component" value="Unassembled WGS sequence"/>
</dbReference>
<comment type="similarity">
    <text evidence="1">Belongs to the sulfatase family.</text>
</comment>
<dbReference type="Gene3D" id="3.40.720.10">
    <property type="entry name" value="Alkaline Phosphatase, subunit A"/>
    <property type="match status" value="1"/>
</dbReference>
<comment type="caution">
    <text evidence="4">The sequence shown here is derived from an EMBL/GenBank/DDBJ whole genome shotgun (WGS) entry which is preliminary data.</text>
</comment>
<evidence type="ECO:0000259" key="3">
    <source>
        <dbReference type="Pfam" id="PF00884"/>
    </source>
</evidence>
<feature type="non-terminal residue" evidence="4">
    <location>
        <position position="426"/>
    </location>
</feature>
<feature type="domain" description="Sulfatase N-terminal" evidence="3">
    <location>
        <begin position="33"/>
        <end position="364"/>
    </location>
</feature>
<reference evidence="4" key="1">
    <citation type="journal article" date="2020" name="mSystems">
        <title>Genome- and Community-Level Interaction Insights into Carbon Utilization and Element Cycling Functions of Hydrothermarchaeota in Hydrothermal Sediment.</title>
        <authorList>
            <person name="Zhou Z."/>
            <person name="Liu Y."/>
            <person name="Xu W."/>
            <person name="Pan J."/>
            <person name="Luo Z.H."/>
            <person name="Li M."/>
        </authorList>
    </citation>
    <scope>NUCLEOTIDE SEQUENCE [LARGE SCALE GENOMIC DNA]</scope>
    <source>
        <strain evidence="4">HyVt-485</strain>
    </source>
</reference>
<dbReference type="GO" id="GO:0004065">
    <property type="term" value="F:arylsulfatase activity"/>
    <property type="evidence" value="ECO:0007669"/>
    <property type="project" value="TreeGrafter"/>
</dbReference>
<dbReference type="EMBL" id="DRMJ01000498">
    <property type="protein sequence ID" value="HHL43846.1"/>
    <property type="molecule type" value="Genomic_DNA"/>
</dbReference>
<dbReference type="AlphaFoldDB" id="A0A7C5R522"/>